<dbReference type="InterPro" id="IPR036663">
    <property type="entry name" value="Fumarylacetoacetase_C_sf"/>
</dbReference>
<evidence type="ECO:0000259" key="2">
    <source>
        <dbReference type="Pfam" id="PF01557"/>
    </source>
</evidence>
<organism evidence="3 4">
    <name type="scientific">Ramlibacter aquaticus</name>
    <dbReference type="NCBI Taxonomy" id="2780094"/>
    <lineage>
        <taxon>Bacteria</taxon>
        <taxon>Pseudomonadati</taxon>
        <taxon>Pseudomonadota</taxon>
        <taxon>Betaproteobacteria</taxon>
        <taxon>Burkholderiales</taxon>
        <taxon>Comamonadaceae</taxon>
        <taxon>Ramlibacter</taxon>
    </lineage>
</organism>
<dbReference type="Pfam" id="PF01557">
    <property type="entry name" value="FAA_hydrolase"/>
    <property type="match status" value="1"/>
</dbReference>
<dbReference type="SUPFAM" id="SSF56529">
    <property type="entry name" value="FAH"/>
    <property type="match status" value="1"/>
</dbReference>
<dbReference type="Gene3D" id="3.90.850.10">
    <property type="entry name" value="Fumarylacetoacetase-like, C-terminal domain"/>
    <property type="match status" value="1"/>
</dbReference>
<accession>A0ABR9SAZ4</accession>
<feature type="domain" description="Fumarylacetoacetase-like C-terminal" evidence="2">
    <location>
        <begin position="8"/>
        <end position="203"/>
    </location>
</feature>
<dbReference type="GO" id="GO:0016787">
    <property type="term" value="F:hydrolase activity"/>
    <property type="evidence" value="ECO:0007669"/>
    <property type="project" value="UniProtKB-KW"/>
</dbReference>
<dbReference type="RefSeq" id="WP_193779023.1">
    <property type="nucleotide sequence ID" value="NZ_JADDOJ010000006.1"/>
</dbReference>
<evidence type="ECO:0000313" key="3">
    <source>
        <dbReference type="EMBL" id="MBE7939470.1"/>
    </source>
</evidence>
<dbReference type="InterPro" id="IPR011234">
    <property type="entry name" value="Fumarylacetoacetase-like_C"/>
</dbReference>
<dbReference type="PANTHER" id="PTHR11820:SF7">
    <property type="entry name" value="ACYLPYRUVASE FAHD1, MITOCHONDRIAL"/>
    <property type="match status" value="1"/>
</dbReference>
<sequence>MQKPGKFLALWNNYHELAAKQGNAIPAEPLYFVKTPNSYSGHDDRVMPPRDTEVGRVFYEGELGIVIGRRCAGVDEAEAEACIAGYTCVNDLTAPALLGRDASFAQWTRAKCFDGFGAFGPAVVSGLDWRTLRVQVVVDGRVRQDYPCSDMVFSPAQIVARISQDITLEPGDLIACGTSVGALPLREGSVVEVKIDGIGTLRTHYGAKKDQGQQS</sequence>
<dbReference type="EMBL" id="JADDOJ010000006">
    <property type="protein sequence ID" value="MBE7939470.1"/>
    <property type="molecule type" value="Genomic_DNA"/>
</dbReference>
<gene>
    <name evidence="3" type="ORF">IM725_02650</name>
</gene>
<proteinExistence type="predicted"/>
<keyword evidence="4" id="KW-1185">Reference proteome</keyword>
<evidence type="ECO:0000313" key="4">
    <source>
        <dbReference type="Proteomes" id="UP000715965"/>
    </source>
</evidence>
<comment type="caution">
    <text evidence="3">The sequence shown here is derived from an EMBL/GenBank/DDBJ whole genome shotgun (WGS) entry which is preliminary data.</text>
</comment>
<dbReference type="PANTHER" id="PTHR11820">
    <property type="entry name" value="ACYLPYRUVASE"/>
    <property type="match status" value="1"/>
</dbReference>
<keyword evidence="1" id="KW-0479">Metal-binding</keyword>
<dbReference type="Proteomes" id="UP000715965">
    <property type="component" value="Unassembled WGS sequence"/>
</dbReference>
<evidence type="ECO:0000256" key="1">
    <source>
        <dbReference type="ARBA" id="ARBA00022723"/>
    </source>
</evidence>
<reference evidence="3 4" key="1">
    <citation type="submission" date="2020-10" db="EMBL/GenBank/DDBJ databases">
        <title>Draft genome of Ramlibacter aquaticus LMG 30558.</title>
        <authorList>
            <person name="Props R."/>
        </authorList>
    </citation>
    <scope>NUCLEOTIDE SEQUENCE [LARGE SCALE GENOMIC DNA]</scope>
    <source>
        <strain evidence="3 4">LMG 30558</strain>
    </source>
</reference>
<protein>
    <submittedName>
        <fullName evidence="3">Fumarylacetoacetate hydrolase family protein</fullName>
    </submittedName>
</protein>
<keyword evidence="3" id="KW-0378">Hydrolase</keyword>
<name>A0ABR9SAZ4_9BURK</name>